<accession>A0AAN5YLM5</accession>
<evidence type="ECO:0008006" key="4">
    <source>
        <dbReference type="Google" id="ProtNLM"/>
    </source>
</evidence>
<comment type="caution">
    <text evidence="2">The sequence shown here is derived from an EMBL/GenBank/DDBJ whole genome shotgun (WGS) entry which is preliminary data.</text>
</comment>
<gene>
    <name evidence="2" type="ORF">CNMCM8927_008283</name>
</gene>
<proteinExistence type="predicted"/>
<dbReference type="InterPro" id="IPR011009">
    <property type="entry name" value="Kinase-like_dom_sf"/>
</dbReference>
<evidence type="ECO:0000313" key="3">
    <source>
        <dbReference type="Proteomes" id="UP000649114"/>
    </source>
</evidence>
<dbReference type="SUPFAM" id="SSF56112">
    <property type="entry name" value="Protein kinase-like (PK-like)"/>
    <property type="match status" value="1"/>
</dbReference>
<dbReference type="PANTHER" id="PTHR21310">
    <property type="entry name" value="AMINOGLYCOSIDE PHOSPHOTRANSFERASE-RELATED-RELATED"/>
    <property type="match status" value="1"/>
</dbReference>
<evidence type="ECO:0000256" key="1">
    <source>
        <dbReference type="SAM" id="MobiDB-lite"/>
    </source>
</evidence>
<feature type="region of interest" description="Disordered" evidence="1">
    <location>
        <begin position="420"/>
        <end position="439"/>
    </location>
</feature>
<dbReference type="AlphaFoldDB" id="A0AAN5YLM5"/>
<protein>
    <recommendedName>
        <fullName evidence="4">Aminoglycoside phosphotransferase domain-containing protein</fullName>
    </recommendedName>
</protein>
<dbReference type="Gene3D" id="3.30.200.20">
    <property type="entry name" value="Phosphorylase Kinase, domain 1"/>
    <property type="match status" value="1"/>
</dbReference>
<organism evidence="2 3">
    <name type="scientific">Aspergillus lentulus</name>
    <dbReference type="NCBI Taxonomy" id="293939"/>
    <lineage>
        <taxon>Eukaryota</taxon>
        <taxon>Fungi</taxon>
        <taxon>Dikarya</taxon>
        <taxon>Ascomycota</taxon>
        <taxon>Pezizomycotina</taxon>
        <taxon>Eurotiomycetes</taxon>
        <taxon>Eurotiomycetidae</taxon>
        <taxon>Eurotiales</taxon>
        <taxon>Aspergillaceae</taxon>
        <taxon>Aspergillus</taxon>
        <taxon>Aspergillus subgen. Fumigati</taxon>
    </lineage>
</organism>
<dbReference type="PANTHER" id="PTHR21310:SF37">
    <property type="entry name" value="AMINOGLYCOSIDE PHOSPHOTRANSFERASE DOMAIN-CONTAINING PROTEIN"/>
    <property type="match status" value="1"/>
</dbReference>
<reference evidence="2" key="1">
    <citation type="journal article" date="2020" name="bioRxiv">
        <title>Genomic and phenotypic heterogeneity of clinical isolates of the human pathogens Aspergillus fumigatus, Aspergillus lentulus and Aspergillus fumigatiaffinis.</title>
        <authorList>
            <person name="dos Santos R.A.C."/>
            <person name="Steenwyk J.L."/>
            <person name="Rivero-Menendez O."/>
            <person name="Mead M.E."/>
            <person name="Silva L.P."/>
            <person name="Bastos R.W."/>
            <person name="Alastruey-Izquierdo A."/>
            <person name="Goldman G.H."/>
            <person name="Rokas A."/>
        </authorList>
    </citation>
    <scope>NUCLEOTIDE SEQUENCE</scope>
    <source>
        <strain evidence="2">CNM-CM8927</strain>
    </source>
</reference>
<dbReference type="Proteomes" id="UP000649114">
    <property type="component" value="Unassembled WGS sequence"/>
</dbReference>
<name>A0AAN5YLM5_ASPLE</name>
<reference evidence="2" key="2">
    <citation type="submission" date="2020-04" db="EMBL/GenBank/DDBJ databases">
        <authorList>
            <person name="Santos R.A.C."/>
            <person name="Steenwyk J.L."/>
            <person name="Rivero-Menendez O."/>
            <person name="Mead M.E."/>
            <person name="Silva L.P."/>
            <person name="Bastos R.W."/>
            <person name="Alastruey-Izquierdo A."/>
            <person name="Goldman G.H."/>
            <person name="Rokas A."/>
        </authorList>
    </citation>
    <scope>NUCLEOTIDE SEQUENCE</scope>
    <source>
        <strain evidence="2">CNM-CM8927</strain>
    </source>
</reference>
<dbReference type="EMBL" id="JAAAPU010000071">
    <property type="protein sequence ID" value="KAF4203804.1"/>
    <property type="molecule type" value="Genomic_DNA"/>
</dbReference>
<evidence type="ECO:0000313" key="2">
    <source>
        <dbReference type="EMBL" id="KAF4203804.1"/>
    </source>
</evidence>
<dbReference type="InterPro" id="IPR051678">
    <property type="entry name" value="AGP_Transferase"/>
</dbReference>
<sequence length="586" mass="67827">MQPRLHYDDVAWEKSEAVADGWVRQFLEPDVLRPVGNFLLRHHRPGDADEFSFLGKGAYNVCFQMKYKHAKAAVMRFPQPGATMFPEEKVRNEVAIMRYIHDQTSIPVPFVHYWGMRKESPLGLGPFIIMDYIDHDTSMYDALNTPGCPKEDRGILDPYISEAKLEALIGSLDQVDDFTWEVTRRPLSMPMNALVQLGSLPQSKLPTATFDTKSSYFEALAELHIAHLINQRNDAIDSAEDSNILLNEELRIVGVVDWEFAYAAPVEFSFAPPWWLLIEKPDYWRQGLDDWCSEYDRRLQTFLGAMRYQEDKAIEQGWLKSSQRLSGPMQESWESGDFWIAYAARDNFAFDLIYWHKIDQRFFGPTSSPIDDVWKQRLDFLEPEDRADIERFVAIKLEEMNTRPLAWDPDDYIKEVAEKVPEDNAANGDENGATGYGADDDPTHGISTYGFSHFRKLQQLFLLLIMIFHALQHLFFQEAHWTVHWLSRALAKPETQLAEALESLDRSEQELTKGTVQRRLVHFYYAALTMRQMPDHFDALGDENSMLRTKLFNRAGAPWEDDFQSLRYAIMQVCQNWLMSIGNAGF</sequence>